<dbReference type="GO" id="GO:0047617">
    <property type="term" value="F:fatty acyl-CoA hydrolase activity"/>
    <property type="evidence" value="ECO:0007669"/>
    <property type="project" value="UniProtKB-EC"/>
</dbReference>
<dbReference type="CDD" id="cd03445">
    <property type="entry name" value="Thioesterase_II_repeat2"/>
    <property type="match status" value="1"/>
</dbReference>
<comment type="subcellular location">
    <subcellularLocation>
        <location evidence="1">Peroxisome matrix</location>
    </subcellularLocation>
</comment>
<dbReference type="CDD" id="cd00038">
    <property type="entry name" value="CAP_ED"/>
    <property type="match status" value="1"/>
</dbReference>
<dbReference type="Proteomes" id="UP000594263">
    <property type="component" value="Unplaced"/>
</dbReference>
<proteinExistence type="inferred from homology"/>
<dbReference type="InterPro" id="IPR018490">
    <property type="entry name" value="cNMP-bd_dom_sf"/>
</dbReference>
<dbReference type="PROSITE" id="PS00888">
    <property type="entry name" value="CNMP_BINDING_1"/>
    <property type="match status" value="1"/>
</dbReference>
<dbReference type="EC" id="3.1.2.20" evidence="8"/>
<evidence type="ECO:0000256" key="8">
    <source>
        <dbReference type="ARBA" id="ARBA00038894"/>
    </source>
</evidence>
<comment type="subunit">
    <text evidence="4">Homotetramer.</text>
</comment>
<dbReference type="SUPFAM" id="SSF54637">
    <property type="entry name" value="Thioesterase/thiol ester dehydrase-isomerase"/>
    <property type="match status" value="2"/>
</dbReference>
<keyword evidence="11" id="KW-1185">Reference proteome</keyword>
<comment type="similarity">
    <text evidence="3">Belongs to the C/M/P thioester hydrolase family.</text>
</comment>
<dbReference type="Pfam" id="PF13622">
    <property type="entry name" value="4HBT_3"/>
    <property type="match status" value="1"/>
</dbReference>
<dbReference type="InterPro" id="IPR018488">
    <property type="entry name" value="cNMP-bd_CS"/>
</dbReference>
<dbReference type="InterPro" id="IPR029069">
    <property type="entry name" value="HotDog_dom_sf"/>
</dbReference>
<dbReference type="InterPro" id="IPR003703">
    <property type="entry name" value="Acyl_CoA_thio"/>
</dbReference>
<name>A0A7N0T0E3_KALFE</name>
<evidence type="ECO:0000313" key="10">
    <source>
        <dbReference type="EnsemblPlants" id="Kaladp0016s0138.1.v1.1"/>
    </source>
</evidence>
<organism evidence="10 11">
    <name type="scientific">Kalanchoe fedtschenkoi</name>
    <name type="common">Lavender scallops</name>
    <name type="synonym">South American air plant</name>
    <dbReference type="NCBI Taxonomy" id="63787"/>
    <lineage>
        <taxon>Eukaryota</taxon>
        <taxon>Viridiplantae</taxon>
        <taxon>Streptophyta</taxon>
        <taxon>Embryophyta</taxon>
        <taxon>Tracheophyta</taxon>
        <taxon>Spermatophyta</taxon>
        <taxon>Magnoliopsida</taxon>
        <taxon>eudicotyledons</taxon>
        <taxon>Gunneridae</taxon>
        <taxon>Pentapetalae</taxon>
        <taxon>Saxifragales</taxon>
        <taxon>Crassulaceae</taxon>
        <taxon>Kalanchoe</taxon>
    </lineage>
</organism>
<evidence type="ECO:0000256" key="7">
    <source>
        <dbReference type="ARBA" id="ARBA00035880"/>
    </source>
</evidence>
<dbReference type="CDD" id="cd03444">
    <property type="entry name" value="Thioesterase_II_repeat1"/>
    <property type="match status" value="1"/>
</dbReference>
<dbReference type="PROSITE" id="PS50042">
    <property type="entry name" value="CNMP_BINDING_3"/>
    <property type="match status" value="1"/>
</dbReference>
<dbReference type="InterPro" id="IPR000595">
    <property type="entry name" value="cNMP-bd_dom"/>
</dbReference>
<dbReference type="SUPFAM" id="SSF51206">
    <property type="entry name" value="cAMP-binding domain-like"/>
    <property type="match status" value="1"/>
</dbReference>
<evidence type="ECO:0000256" key="3">
    <source>
        <dbReference type="ARBA" id="ARBA00006538"/>
    </source>
</evidence>
<evidence type="ECO:0000256" key="1">
    <source>
        <dbReference type="ARBA" id="ARBA00004253"/>
    </source>
</evidence>
<accession>A0A7N0T0E3</accession>
<dbReference type="GO" id="GO:0009062">
    <property type="term" value="P:fatty acid catabolic process"/>
    <property type="evidence" value="ECO:0007669"/>
    <property type="project" value="TreeGrafter"/>
</dbReference>
<dbReference type="InterPro" id="IPR049449">
    <property type="entry name" value="TesB_ACOT8-like_N"/>
</dbReference>
<evidence type="ECO:0000256" key="2">
    <source>
        <dbReference type="ARBA" id="ARBA00004872"/>
    </source>
</evidence>
<dbReference type="Gramene" id="Kaladp0016s0138.1.v1.1">
    <property type="protein sequence ID" value="Kaladp0016s0138.1.v1.1"/>
    <property type="gene ID" value="Kaladp0016s0138.v1.1"/>
</dbReference>
<dbReference type="InterPro" id="IPR042171">
    <property type="entry name" value="Acyl-CoA_hotdog"/>
</dbReference>
<keyword evidence="5" id="KW-0378">Hydrolase</keyword>
<reference evidence="10" key="1">
    <citation type="submission" date="2021-01" db="UniProtKB">
        <authorList>
            <consortium name="EnsemblPlants"/>
        </authorList>
    </citation>
    <scope>IDENTIFICATION</scope>
</reference>
<comment type="catalytic activity">
    <reaction evidence="7">
        <text>a fatty acyl-CoA + H2O = a fatty acid + CoA + H(+)</text>
        <dbReference type="Rhea" id="RHEA:16781"/>
        <dbReference type="ChEBI" id="CHEBI:15377"/>
        <dbReference type="ChEBI" id="CHEBI:15378"/>
        <dbReference type="ChEBI" id="CHEBI:28868"/>
        <dbReference type="ChEBI" id="CHEBI:57287"/>
        <dbReference type="ChEBI" id="CHEBI:77636"/>
        <dbReference type="EC" id="3.1.2.20"/>
    </reaction>
</comment>
<evidence type="ECO:0000313" key="11">
    <source>
        <dbReference type="Proteomes" id="UP000594263"/>
    </source>
</evidence>
<evidence type="ECO:0000256" key="5">
    <source>
        <dbReference type="ARBA" id="ARBA00022801"/>
    </source>
</evidence>
<dbReference type="GO" id="GO:0006637">
    <property type="term" value="P:acyl-CoA metabolic process"/>
    <property type="evidence" value="ECO:0007669"/>
    <property type="project" value="InterPro"/>
</dbReference>
<feature type="domain" description="Cyclic nucleotide-binding" evidence="9">
    <location>
        <begin position="15"/>
        <end position="85"/>
    </location>
</feature>
<evidence type="ECO:0000256" key="6">
    <source>
        <dbReference type="ARBA" id="ARBA00023098"/>
    </source>
</evidence>
<dbReference type="Pfam" id="PF02551">
    <property type="entry name" value="Acyl_CoA_thio"/>
    <property type="match status" value="1"/>
</dbReference>
<dbReference type="Pfam" id="PF00027">
    <property type="entry name" value="cNMP_binding"/>
    <property type="match status" value="1"/>
</dbReference>
<dbReference type="PANTHER" id="PTHR11066:SF34">
    <property type="entry name" value="ACYL-COENZYME A THIOESTERASE 8"/>
    <property type="match status" value="1"/>
</dbReference>
<dbReference type="Gene3D" id="2.60.120.10">
    <property type="entry name" value="Jelly Rolls"/>
    <property type="match status" value="1"/>
</dbReference>
<dbReference type="InterPro" id="IPR014710">
    <property type="entry name" value="RmlC-like_jellyroll"/>
</dbReference>
<dbReference type="FunFam" id="2.60.120.10:FF:000109">
    <property type="entry name" value="Acyl-CoA thioesterase II"/>
    <property type="match status" value="1"/>
</dbReference>
<dbReference type="EnsemblPlants" id="Kaladp0016s0138.1.v1.1">
    <property type="protein sequence ID" value="Kaladp0016s0138.1.v1.1"/>
    <property type="gene ID" value="Kaladp0016s0138.v1.1"/>
</dbReference>
<sequence>MHDDSVIEFLSGVPLLQRLPAASLQKITKLMLFKHYEPGDHVVREGQTGEGIYFIWDGQAEVSGTMFSEEESHPENQLKRYDYFGYGDDACVEPANVVAITKLTCLVLPHKHCALLASKSIWSTDEPGACSYIEQILHLEPIDVNSFKGVTLPDSFNYRPVFGGQLIGQAIGAAAKTLDLQKRVHSLHVYFILGGDKNIPIIYQVHRLRDGKSFATRRVDAIQQGKVIFTMLASFQKDETGFDHQQVPMPSVPDPETLLSMEELRERRLTDPRLPRTYRNKVASKKFDHWPFEIRLCEPSYATGQTKAPPILRYWFRAREKLPDDQALHRCAAAYASDFMFVGVSVNPSRRPGLTATSVSLDHSIWFHRDVKADDWILYVIFTPTSHNSRGFVSGHMFNRKGELVMSLAQEGLNRARLPRTERTTMAAKI</sequence>
<dbReference type="FunFam" id="2.40.160.210:FF:000003">
    <property type="entry name" value="Acyl-CoA thioesterase II"/>
    <property type="match status" value="1"/>
</dbReference>
<dbReference type="NCBIfam" id="TIGR00189">
    <property type="entry name" value="tesB"/>
    <property type="match status" value="1"/>
</dbReference>
<evidence type="ECO:0000259" key="9">
    <source>
        <dbReference type="PROSITE" id="PS50042"/>
    </source>
</evidence>
<dbReference type="InterPro" id="IPR025652">
    <property type="entry name" value="TesB_C"/>
</dbReference>
<evidence type="ECO:0000256" key="4">
    <source>
        <dbReference type="ARBA" id="ARBA00011881"/>
    </source>
</evidence>
<keyword evidence="6" id="KW-0443">Lipid metabolism</keyword>
<dbReference type="AlphaFoldDB" id="A0A7N0T0E3"/>
<dbReference type="PANTHER" id="PTHR11066">
    <property type="entry name" value="ACYL-COA THIOESTERASE"/>
    <property type="match status" value="1"/>
</dbReference>
<comment type="pathway">
    <text evidence="2">Lipid metabolism; fatty acid metabolism.</text>
</comment>
<protein>
    <recommendedName>
        <fullName evidence="8">acyl-CoA hydrolase</fullName>
        <ecNumber evidence="8">3.1.2.20</ecNumber>
    </recommendedName>
</protein>
<dbReference type="GO" id="GO:0005782">
    <property type="term" value="C:peroxisomal matrix"/>
    <property type="evidence" value="ECO:0007669"/>
    <property type="project" value="UniProtKB-SubCell"/>
</dbReference>
<dbReference type="Gene3D" id="2.40.160.210">
    <property type="entry name" value="Acyl-CoA thioesterase, double hotdog domain"/>
    <property type="match status" value="1"/>
</dbReference>
<dbReference type="OMA" id="FRGHCHA"/>